<proteinExistence type="predicted"/>
<keyword evidence="2" id="KW-1185">Reference proteome</keyword>
<dbReference type="OrthoDB" id="3365698at2759"/>
<evidence type="ECO:0000313" key="1">
    <source>
        <dbReference type="EMBL" id="KLO07263.1"/>
    </source>
</evidence>
<dbReference type="InParanoid" id="A0A0H2RCN4"/>
<gene>
    <name evidence="1" type="ORF">SCHPADRAFT_656753</name>
</gene>
<accession>A0A0H2RCN4</accession>
<evidence type="ECO:0000313" key="2">
    <source>
        <dbReference type="Proteomes" id="UP000053477"/>
    </source>
</evidence>
<reference evidence="1 2" key="1">
    <citation type="submission" date="2015-04" db="EMBL/GenBank/DDBJ databases">
        <title>Complete genome sequence of Schizopora paradoxa KUC8140, a cosmopolitan wood degrader in East Asia.</title>
        <authorList>
            <consortium name="DOE Joint Genome Institute"/>
            <person name="Min B."/>
            <person name="Park H."/>
            <person name="Jang Y."/>
            <person name="Kim J.-J."/>
            <person name="Kim K.H."/>
            <person name="Pangilinan J."/>
            <person name="Lipzen A."/>
            <person name="Riley R."/>
            <person name="Grigoriev I.V."/>
            <person name="Spatafora J.W."/>
            <person name="Choi I.-G."/>
        </authorList>
    </citation>
    <scope>NUCLEOTIDE SEQUENCE [LARGE SCALE GENOMIC DNA]</scope>
    <source>
        <strain evidence="1 2">KUC8140</strain>
    </source>
</reference>
<dbReference type="AlphaFoldDB" id="A0A0H2RCN4"/>
<sequence length="179" mass="20477">MGWRKLGDDGQDLCRLLDYLLGGVQTLKSSIQSGRRLDGEGEMKVDSKDLWCSSLYRDRARNNTHLVLDDTKIALRQMKDAKALLLSISESLDEAIQTVTDDTSNDCRATGLSLLPDDLLTYIFEMYIEMSVSSEESFYYNKSPQILASVSKRFRQVALAHRGIWKHVFLRFERVRPHA</sequence>
<organism evidence="1 2">
    <name type="scientific">Schizopora paradoxa</name>
    <dbReference type="NCBI Taxonomy" id="27342"/>
    <lineage>
        <taxon>Eukaryota</taxon>
        <taxon>Fungi</taxon>
        <taxon>Dikarya</taxon>
        <taxon>Basidiomycota</taxon>
        <taxon>Agaricomycotina</taxon>
        <taxon>Agaricomycetes</taxon>
        <taxon>Hymenochaetales</taxon>
        <taxon>Schizoporaceae</taxon>
        <taxon>Schizopora</taxon>
    </lineage>
</organism>
<name>A0A0H2RCN4_9AGAM</name>
<dbReference type="Proteomes" id="UP000053477">
    <property type="component" value="Unassembled WGS sequence"/>
</dbReference>
<protein>
    <submittedName>
        <fullName evidence="1">Uncharacterized protein</fullName>
    </submittedName>
</protein>
<dbReference type="EMBL" id="KQ086150">
    <property type="protein sequence ID" value="KLO07263.1"/>
    <property type="molecule type" value="Genomic_DNA"/>
</dbReference>